<comment type="caution">
    <text evidence="1">The sequence shown here is derived from an EMBL/GenBank/DDBJ whole genome shotgun (WGS) entry which is preliminary data.</text>
</comment>
<evidence type="ECO:0000313" key="2">
    <source>
        <dbReference type="Proteomes" id="UP000789759"/>
    </source>
</evidence>
<sequence length="82" mass="9413">MTLSHLIIKDSESSKCLLKILFIESLQEKISVIENIKDSVIEINIIDYAFINAESETSAKCKRTEESYKYQPEIENIDSTIN</sequence>
<evidence type="ECO:0000313" key="1">
    <source>
        <dbReference type="EMBL" id="CAG8527898.1"/>
    </source>
</evidence>
<dbReference type="AlphaFoldDB" id="A0A9N9AG63"/>
<dbReference type="Proteomes" id="UP000789759">
    <property type="component" value="Unassembled WGS sequence"/>
</dbReference>
<protein>
    <submittedName>
        <fullName evidence="1">7457_t:CDS:1</fullName>
    </submittedName>
</protein>
<accession>A0A9N9AG63</accession>
<reference evidence="1" key="1">
    <citation type="submission" date="2021-06" db="EMBL/GenBank/DDBJ databases">
        <authorList>
            <person name="Kallberg Y."/>
            <person name="Tangrot J."/>
            <person name="Rosling A."/>
        </authorList>
    </citation>
    <scope>NUCLEOTIDE SEQUENCE</scope>
    <source>
        <strain evidence="1">FL966</strain>
    </source>
</reference>
<keyword evidence="2" id="KW-1185">Reference proteome</keyword>
<name>A0A9N9AG63_9GLOM</name>
<organism evidence="1 2">
    <name type="scientific">Cetraspora pellucida</name>
    <dbReference type="NCBI Taxonomy" id="1433469"/>
    <lineage>
        <taxon>Eukaryota</taxon>
        <taxon>Fungi</taxon>
        <taxon>Fungi incertae sedis</taxon>
        <taxon>Mucoromycota</taxon>
        <taxon>Glomeromycotina</taxon>
        <taxon>Glomeromycetes</taxon>
        <taxon>Diversisporales</taxon>
        <taxon>Gigasporaceae</taxon>
        <taxon>Cetraspora</taxon>
    </lineage>
</organism>
<gene>
    <name evidence="1" type="ORF">CPELLU_LOCUS3704</name>
</gene>
<proteinExistence type="predicted"/>
<dbReference type="EMBL" id="CAJVQA010001834">
    <property type="protein sequence ID" value="CAG8527898.1"/>
    <property type="molecule type" value="Genomic_DNA"/>
</dbReference>